<feature type="transmembrane region" description="Helical" evidence="5">
    <location>
        <begin position="88"/>
        <end position="108"/>
    </location>
</feature>
<comment type="caution">
    <text evidence="6">The sequence shown here is derived from an EMBL/GenBank/DDBJ whole genome shotgun (WGS) entry which is preliminary data.</text>
</comment>
<evidence type="ECO:0000313" key="7">
    <source>
        <dbReference type="Proteomes" id="UP000600171"/>
    </source>
</evidence>
<evidence type="ECO:0000256" key="5">
    <source>
        <dbReference type="SAM" id="Phobius"/>
    </source>
</evidence>
<name>A0A917MUC5_9MICC</name>
<keyword evidence="7" id="KW-1185">Reference proteome</keyword>
<accession>A0A917MUC5</accession>
<evidence type="ECO:0000313" key="6">
    <source>
        <dbReference type="EMBL" id="GGH64345.1"/>
    </source>
</evidence>
<keyword evidence="2 5" id="KW-0812">Transmembrane</keyword>
<keyword evidence="3 5" id="KW-1133">Transmembrane helix</keyword>
<dbReference type="Pfam" id="PF09685">
    <property type="entry name" value="MamF_MmsF"/>
    <property type="match status" value="1"/>
</dbReference>
<feature type="transmembrane region" description="Helical" evidence="5">
    <location>
        <begin position="114"/>
        <end position="132"/>
    </location>
</feature>
<protein>
    <recommendedName>
        <fullName evidence="8">DUF4870 domain-containing protein</fullName>
    </recommendedName>
</protein>
<gene>
    <name evidence="6" type="ORF">GCM10007359_16550</name>
</gene>
<evidence type="ECO:0000256" key="4">
    <source>
        <dbReference type="ARBA" id="ARBA00023136"/>
    </source>
</evidence>
<evidence type="ECO:0000256" key="1">
    <source>
        <dbReference type="ARBA" id="ARBA00004141"/>
    </source>
</evidence>
<dbReference type="InterPro" id="IPR019109">
    <property type="entry name" value="MamF_MmsF"/>
</dbReference>
<organism evidence="6 7">
    <name type="scientific">Rothia aerolata</name>
    <dbReference type="NCBI Taxonomy" id="1812262"/>
    <lineage>
        <taxon>Bacteria</taxon>
        <taxon>Bacillati</taxon>
        <taxon>Actinomycetota</taxon>
        <taxon>Actinomycetes</taxon>
        <taxon>Micrococcales</taxon>
        <taxon>Micrococcaceae</taxon>
        <taxon>Rothia</taxon>
    </lineage>
</organism>
<feature type="transmembrane region" description="Helical" evidence="5">
    <location>
        <begin position="45"/>
        <end position="67"/>
    </location>
</feature>
<evidence type="ECO:0008006" key="8">
    <source>
        <dbReference type="Google" id="ProtNLM"/>
    </source>
</evidence>
<evidence type="ECO:0000256" key="3">
    <source>
        <dbReference type="ARBA" id="ARBA00022989"/>
    </source>
</evidence>
<dbReference type="Proteomes" id="UP000600171">
    <property type="component" value="Unassembled WGS sequence"/>
</dbReference>
<keyword evidence="4 5" id="KW-0472">Membrane</keyword>
<dbReference type="AlphaFoldDB" id="A0A917MUC5"/>
<evidence type="ECO:0000256" key="2">
    <source>
        <dbReference type="ARBA" id="ARBA00022692"/>
    </source>
</evidence>
<proteinExistence type="predicted"/>
<comment type="subcellular location">
    <subcellularLocation>
        <location evidence="1">Membrane</location>
        <topology evidence="1">Multi-pass membrane protein</topology>
    </subcellularLocation>
</comment>
<dbReference type="EMBL" id="BMDC01000003">
    <property type="protein sequence ID" value="GGH64345.1"/>
    <property type="molecule type" value="Genomic_DNA"/>
</dbReference>
<dbReference type="RefSeq" id="WP_188359909.1">
    <property type="nucleotide sequence ID" value="NZ_BMDC01000003.1"/>
</dbReference>
<reference evidence="6 7" key="1">
    <citation type="journal article" date="2014" name="Int. J. Syst. Evol. Microbiol.">
        <title>Complete genome sequence of Corynebacterium casei LMG S-19264T (=DSM 44701T), isolated from a smear-ripened cheese.</title>
        <authorList>
            <consortium name="US DOE Joint Genome Institute (JGI-PGF)"/>
            <person name="Walter F."/>
            <person name="Albersmeier A."/>
            <person name="Kalinowski J."/>
            <person name="Ruckert C."/>
        </authorList>
    </citation>
    <scope>NUCLEOTIDE SEQUENCE [LARGE SCALE GENOMIC DNA]</scope>
    <source>
        <strain evidence="6 7">CCM 8669</strain>
    </source>
</reference>
<sequence length="151" mass="16591">MTQQNNFGYPPGGFQQPPQVSFDAYGNQIPADAKTISVLSHLSSLVLYLLTASTLSFVGPLIFWFIYRSKPNYAFVTANSARAFNFNLTMWVINIAAGLLALVTFGLALPISGLVWLATTVCVFVFHIIGAVKSNNGEVYHYPLQIKVLKD</sequence>